<evidence type="ECO:0000313" key="3">
    <source>
        <dbReference type="Proteomes" id="UP000071927"/>
    </source>
</evidence>
<keyword evidence="1" id="KW-0812">Transmembrane</keyword>
<dbReference type="Proteomes" id="UP000071927">
    <property type="component" value="Unassembled WGS sequence"/>
</dbReference>
<sequence>MPKDIFILTLYSGLDKIFTLVILISISASIGEHMKKKYLAPTIEAIVNSIEKQIYKETETNKTEELTKKLDDWKKASKRNHRKKK</sequence>
<reference evidence="2 3" key="1">
    <citation type="submission" date="2016-01" db="EMBL/GenBank/DDBJ databases">
        <title>Highly variable Streptococcus oralis are common among viridans streptococci isolated from primates.</title>
        <authorList>
            <person name="Denapaite D."/>
            <person name="Rieger M."/>
            <person name="Koendgen S."/>
            <person name="Brueckner R."/>
            <person name="Ochigava I."/>
            <person name="Kappeler P."/>
            <person name="Maetz-Rensing K."/>
            <person name="Leendertz F."/>
            <person name="Hakenbeck R."/>
        </authorList>
    </citation>
    <scope>NUCLEOTIDE SEQUENCE [LARGE SCALE GENOMIC DNA]</scope>
    <source>
        <strain evidence="2 3">DD03</strain>
    </source>
</reference>
<protein>
    <submittedName>
        <fullName evidence="2">Uncharacterized protein</fullName>
    </submittedName>
</protein>
<dbReference type="EMBL" id="LQXV01000437">
    <property type="protein sequence ID" value="KXU03581.1"/>
    <property type="molecule type" value="Genomic_DNA"/>
</dbReference>
<keyword evidence="1" id="KW-0472">Membrane</keyword>
<organism evidence="2 3">
    <name type="scientific">Streptococcus gallolyticus</name>
    <dbReference type="NCBI Taxonomy" id="315405"/>
    <lineage>
        <taxon>Bacteria</taxon>
        <taxon>Bacillati</taxon>
        <taxon>Bacillota</taxon>
        <taxon>Bacilli</taxon>
        <taxon>Lactobacillales</taxon>
        <taxon>Streptococcaceae</taxon>
        <taxon>Streptococcus</taxon>
    </lineage>
</organism>
<evidence type="ECO:0000313" key="2">
    <source>
        <dbReference type="EMBL" id="KXU03581.1"/>
    </source>
</evidence>
<evidence type="ECO:0000256" key="1">
    <source>
        <dbReference type="SAM" id="Phobius"/>
    </source>
</evidence>
<comment type="caution">
    <text evidence="2">The sequence shown here is derived from an EMBL/GenBank/DDBJ whole genome shotgun (WGS) entry which is preliminary data.</text>
</comment>
<feature type="transmembrane region" description="Helical" evidence="1">
    <location>
        <begin position="6"/>
        <end position="28"/>
    </location>
</feature>
<accession>A0A139QMJ3</accession>
<dbReference type="AlphaFoldDB" id="A0A139QMJ3"/>
<name>A0A139QMJ3_9STRE</name>
<keyword evidence="1" id="KW-1133">Transmembrane helix</keyword>
<dbReference type="PATRIC" id="fig|315405.12.peg.2553"/>
<gene>
    <name evidence="2" type="ORF">SGADD03_02138</name>
</gene>
<proteinExistence type="predicted"/>